<protein>
    <recommendedName>
        <fullName evidence="3">Receptor-like kinase</fullName>
    </recommendedName>
</protein>
<sequence>MLVDREVLWFRVLAARYGVERGRLQEGGRRGSSWWRELARIRDGG</sequence>
<accession>A0A392TPF4</accession>
<feature type="non-terminal residue" evidence="1">
    <location>
        <position position="45"/>
    </location>
</feature>
<organism evidence="1 2">
    <name type="scientific">Trifolium medium</name>
    <dbReference type="NCBI Taxonomy" id="97028"/>
    <lineage>
        <taxon>Eukaryota</taxon>
        <taxon>Viridiplantae</taxon>
        <taxon>Streptophyta</taxon>
        <taxon>Embryophyta</taxon>
        <taxon>Tracheophyta</taxon>
        <taxon>Spermatophyta</taxon>
        <taxon>Magnoliopsida</taxon>
        <taxon>eudicotyledons</taxon>
        <taxon>Gunneridae</taxon>
        <taxon>Pentapetalae</taxon>
        <taxon>rosids</taxon>
        <taxon>fabids</taxon>
        <taxon>Fabales</taxon>
        <taxon>Fabaceae</taxon>
        <taxon>Papilionoideae</taxon>
        <taxon>50 kb inversion clade</taxon>
        <taxon>NPAAA clade</taxon>
        <taxon>Hologalegina</taxon>
        <taxon>IRL clade</taxon>
        <taxon>Trifolieae</taxon>
        <taxon>Trifolium</taxon>
    </lineage>
</organism>
<dbReference type="Proteomes" id="UP000265520">
    <property type="component" value="Unassembled WGS sequence"/>
</dbReference>
<dbReference type="EMBL" id="LXQA010611172">
    <property type="protein sequence ID" value="MCI62016.1"/>
    <property type="molecule type" value="Genomic_DNA"/>
</dbReference>
<keyword evidence="2" id="KW-1185">Reference proteome</keyword>
<name>A0A392TPF4_9FABA</name>
<evidence type="ECO:0008006" key="3">
    <source>
        <dbReference type="Google" id="ProtNLM"/>
    </source>
</evidence>
<dbReference type="AlphaFoldDB" id="A0A392TPF4"/>
<evidence type="ECO:0000313" key="2">
    <source>
        <dbReference type="Proteomes" id="UP000265520"/>
    </source>
</evidence>
<comment type="caution">
    <text evidence="1">The sequence shown here is derived from an EMBL/GenBank/DDBJ whole genome shotgun (WGS) entry which is preliminary data.</text>
</comment>
<reference evidence="1 2" key="1">
    <citation type="journal article" date="2018" name="Front. Plant Sci.">
        <title>Red Clover (Trifolium pratense) and Zigzag Clover (T. medium) - A Picture of Genomic Similarities and Differences.</title>
        <authorList>
            <person name="Dluhosova J."/>
            <person name="Istvanek J."/>
            <person name="Nedelnik J."/>
            <person name="Repkova J."/>
        </authorList>
    </citation>
    <scope>NUCLEOTIDE SEQUENCE [LARGE SCALE GENOMIC DNA]</scope>
    <source>
        <strain evidence="2">cv. 10/8</strain>
        <tissue evidence="1">Leaf</tissue>
    </source>
</reference>
<proteinExistence type="predicted"/>
<evidence type="ECO:0000313" key="1">
    <source>
        <dbReference type="EMBL" id="MCI62016.1"/>
    </source>
</evidence>